<comment type="caution">
    <text evidence="4">The sequence shown here is derived from an EMBL/GenBank/DDBJ whole genome shotgun (WGS) entry which is preliminary data.</text>
</comment>
<dbReference type="AlphaFoldDB" id="A0A813X6W7"/>
<evidence type="ECO:0000256" key="1">
    <source>
        <dbReference type="SAM" id="MobiDB-lite"/>
    </source>
</evidence>
<sequence>MIELYDYNCSYVRDELEVTTTAAPISTITTPLVPITSSTTTTSPVPTTTTTDPETAPSEAKSDLPLILGLSLGIGIPVLLGIIVGAICYCKSRPSVNAVEPVGDTDTSDSTDIAMRSINTKNENSTVSAIVQNVV</sequence>
<keyword evidence="2" id="KW-1133">Transmembrane helix</keyword>
<dbReference type="EMBL" id="CAJNOM010000023">
    <property type="protein sequence ID" value="CAF0831373.1"/>
    <property type="molecule type" value="Genomic_DNA"/>
</dbReference>
<feature type="region of interest" description="Disordered" evidence="1">
    <location>
        <begin position="35"/>
        <end position="60"/>
    </location>
</feature>
<protein>
    <recommendedName>
        <fullName evidence="7">Mid2 domain-containing protein</fullName>
    </recommendedName>
</protein>
<keyword evidence="2" id="KW-0812">Transmembrane</keyword>
<dbReference type="Proteomes" id="UP000663877">
    <property type="component" value="Unassembled WGS sequence"/>
</dbReference>
<evidence type="ECO:0000313" key="4">
    <source>
        <dbReference type="EMBL" id="CAF0871516.1"/>
    </source>
</evidence>
<name>A0A813X6W7_9BILA</name>
<evidence type="ECO:0000313" key="6">
    <source>
        <dbReference type="Proteomes" id="UP000663877"/>
    </source>
</evidence>
<dbReference type="Proteomes" id="UP000663832">
    <property type="component" value="Unassembled WGS sequence"/>
</dbReference>
<reference evidence="4" key="1">
    <citation type="submission" date="2021-02" db="EMBL/GenBank/DDBJ databases">
        <authorList>
            <person name="Nowell W R."/>
        </authorList>
    </citation>
    <scope>NUCLEOTIDE SEQUENCE</scope>
</reference>
<proteinExistence type="predicted"/>
<dbReference type="EMBL" id="CAJNOI010000028">
    <property type="protein sequence ID" value="CAF0871516.1"/>
    <property type="molecule type" value="Genomic_DNA"/>
</dbReference>
<evidence type="ECO:0008006" key="7">
    <source>
        <dbReference type="Google" id="ProtNLM"/>
    </source>
</evidence>
<feature type="transmembrane region" description="Helical" evidence="2">
    <location>
        <begin position="66"/>
        <end position="89"/>
    </location>
</feature>
<keyword evidence="2" id="KW-0472">Membrane</keyword>
<keyword evidence="5" id="KW-1185">Reference proteome</keyword>
<organism evidence="4 6">
    <name type="scientific">Adineta steineri</name>
    <dbReference type="NCBI Taxonomy" id="433720"/>
    <lineage>
        <taxon>Eukaryota</taxon>
        <taxon>Metazoa</taxon>
        <taxon>Spiralia</taxon>
        <taxon>Gnathifera</taxon>
        <taxon>Rotifera</taxon>
        <taxon>Eurotatoria</taxon>
        <taxon>Bdelloidea</taxon>
        <taxon>Adinetida</taxon>
        <taxon>Adinetidae</taxon>
        <taxon>Adineta</taxon>
    </lineage>
</organism>
<evidence type="ECO:0000313" key="5">
    <source>
        <dbReference type="Proteomes" id="UP000663832"/>
    </source>
</evidence>
<evidence type="ECO:0000256" key="2">
    <source>
        <dbReference type="SAM" id="Phobius"/>
    </source>
</evidence>
<evidence type="ECO:0000313" key="3">
    <source>
        <dbReference type="EMBL" id="CAF0831373.1"/>
    </source>
</evidence>
<gene>
    <name evidence="4" type="ORF">BJG266_LOCUS8925</name>
    <name evidence="3" type="ORF">QVE165_LOCUS5802</name>
</gene>
<accession>A0A813X6W7</accession>